<evidence type="ECO:0000313" key="1">
    <source>
        <dbReference type="EMBL" id="TYK09719.1"/>
    </source>
</evidence>
<reference evidence="1 2" key="1">
    <citation type="submission" date="2019-08" db="EMBL/GenBank/DDBJ databases">
        <title>Draft genome sequences of two oriental melons (Cucumis melo L. var makuwa).</title>
        <authorList>
            <person name="Kwon S.-Y."/>
        </authorList>
    </citation>
    <scope>NUCLEOTIDE SEQUENCE [LARGE SCALE GENOMIC DNA]</scope>
    <source>
        <strain evidence="2">cv. Chang Bougi</strain>
        <tissue evidence="1">Leaf</tissue>
    </source>
</reference>
<comment type="caution">
    <text evidence="1">The sequence shown here is derived from an EMBL/GenBank/DDBJ whole genome shotgun (WGS) entry which is preliminary data.</text>
</comment>
<name>A0A5D3CHH4_CUCMM</name>
<dbReference type="PANTHER" id="PTHR33018">
    <property type="entry name" value="OS10G0338966 PROTEIN-RELATED"/>
    <property type="match status" value="1"/>
</dbReference>
<dbReference type="GO" id="GO:0016301">
    <property type="term" value="F:kinase activity"/>
    <property type="evidence" value="ECO:0007669"/>
    <property type="project" value="UniProtKB-KW"/>
</dbReference>
<evidence type="ECO:0000313" key="2">
    <source>
        <dbReference type="Proteomes" id="UP000321947"/>
    </source>
</evidence>
<keyword evidence="1" id="KW-0418">Kinase</keyword>
<organism evidence="1 2">
    <name type="scientific">Cucumis melo var. makuwa</name>
    <name type="common">Oriental melon</name>
    <dbReference type="NCBI Taxonomy" id="1194695"/>
    <lineage>
        <taxon>Eukaryota</taxon>
        <taxon>Viridiplantae</taxon>
        <taxon>Streptophyta</taxon>
        <taxon>Embryophyta</taxon>
        <taxon>Tracheophyta</taxon>
        <taxon>Spermatophyta</taxon>
        <taxon>Magnoliopsida</taxon>
        <taxon>eudicotyledons</taxon>
        <taxon>Gunneridae</taxon>
        <taxon>Pentapetalae</taxon>
        <taxon>rosids</taxon>
        <taxon>fabids</taxon>
        <taxon>Cucurbitales</taxon>
        <taxon>Cucurbitaceae</taxon>
        <taxon>Benincaseae</taxon>
        <taxon>Cucumis</taxon>
    </lineage>
</organism>
<keyword evidence="1" id="KW-0808">Transferase</keyword>
<dbReference type="EMBL" id="SSTD01011480">
    <property type="protein sequence ID" value="TYK09719.1"/>
    <property type="molecule type" value="Genomic_DNA"/>
</dbReference>
<accession>A0A5D3CHH4</accession>
<gene>
    <name evidence="1" type="ORF">E5676_scaffold447G001360</name>
</gene>
<protein>
    <submittedName>
        <fullName evidence="1">Putative serine/threonine-protein kinase nek2</fullName>
    </submittedName>
</protein>
<dbReference type="PANTHER" id="PTHR33018:SF31">
    <property type="entry name" value="TRANSPOSASE, PTTA_EN_SPM, PLANT"/>
    <property type="match status" value="1"/>
</dbReference>
<dbReference type="AlphaFoldDB" id="A0A5D3CHH4"/>
<sequence length="295" mass="33880">MQQLKRCTRNETLKELKRPPGLTIMFDVIRIRSFGEKKVVRYNEDGAPIGENGAKLKSFIGSATHYHVPFTYTSWKSVPAELKDKIFTTVEAAFVIDPRSRKNILQTADISFHQFKNWLTTKYIMPHKDEPQLLQVLPEKYSFIKQNHWEEFVRSRLCETFQKEGSNEFDLDRAKMWKKARVNKQGEYDNDGVQQVVHKIVDQLSVDSIEGHNQVSDKGFPTTGPRIEAGSVVIHRGLHVINVTVSCSLCAIGCKELFTDRHRCPGVLYVVVYCLDIDYGVMSWKDYESDSDLTG</sequence>
<proteinExistence type="predicted"/>
<dbReference type="Proteomes" id="UP000321947">
    <property type="component" value="Unassembled WGS sequence"/>
</dbReference>